<feature type="region of interest" description="Disordered" evidence="1">
    <location>
        <begin position="1"/>
        <end position="20"/>
    </location>
</feature>
<gene>
    <name evidence="2" type="ORF">B0H64DRAFT_162006</name>
</gene>
<dbReference type="EMBL" id="JAUEPN010000004">
    <property type="protein sequence ID" value="KAK3296048.1"/>
    <property type="molecule type" value="Genomic_DNA"/>
</dbReference>
<keyword evidence="3" id="KW-1185">Reference proteome</keyword>
<evidence type="ECO:0000313" key="2">
    <source>
        <dbReference type="EMBL" id="KAK3296048.1"/>
    </source>
</evidence>
<dbReference type="Proteomes" id="UP001278766">
    <property type="component" value="Unassembled WGS sequence"/>
</dbReference>
<dbReference type="AlphaFoldDB" id="A0AAE0HGA4"/>
<evidence type="ECO:0000313" key="3">
    <source>
        <dbReference type="Proteomes" id="UP001278766"/>
    </source>
</evidence>
<comment type="caution">
    <text evidence="2">The sequence shown here is derived from an EMBL/GenBank/DDBJ whole genome shotgun (WGS) entry which is preliminary data.</text>
</comment>
<name>A0AAE0HGA4_9PEZI</name>
<organism evidence="2 3">
    <name type="scientific">Chaetomium fimeti</name>
    <dbReference type="NCBI Taxonomy" id="1854472"/>
    <lineage>
        <taxon>Eukaryota</taxon>
        <taxon>Fungi</taxon>
        <taxon>Dikarya</taxon>
        <taxon>Ascomycota</taxon>
        <taxon>Pezizomycotina</taxon>
        <taxon>Sordariomycetes</taxon>
        <taxon>Sordariomycetidae</taxon>
        <taxon>Sordariales</taxon>
        <taxon>Chaetomiaceae</taxon>
        <taxon>Chaetomium</taxon>
    </lineage>
</organism>
<sequence length="290" mass="32393">MASKPSPSTPVSASSFVGQGQDTDLPTIRFKNTRDLFDVIYSTPGDSLAVTHVSPAHFATIERVRDKQRRKFRFRRYDSDCQTLFIAIPTHLHEALHAQIYQSYYVKLVRSGRGDRSWVSTGAATCRAQGHPGGDAAEGDCTGRPRSRHDARSPWPTLLVEAGETESLARLRNYMIWWFSASDHDVKIVLLAKLDHTRRTITLEKWEEEPGSTRPGATTTRAAAALHPVLRQSITITQDTTTDPTSYHVTSELVLGFSLLFLRDPGPGEGDVVLSIQDLEWYAECVWKAL</sequence>
<proteinExistence type="predicted"/>
<protein>
    <submittedName>
        <fullName evidence="2">Uncharacterized protein</fullName>
    </submittedName>
</protein>
<evidence type="ECO:0000256" key="1">
    <source>
        <dbReference type="SAM" id="MobiDB-lite"/>
    </source>
</evidence>
<dbReference type="RefSeq" id="XP_062659562.1">
    <property type="nucleotide sequence ID" value="XM_062798615.1"/>
</dbReference>
<reference evidence="2" key="2">
    <citation type="submission" date="2023-06" db="EMBL/GenBank/DDBJ databases">
        <authorList>
            <consortium name="Lawrence Berkeley National Laboratory"/>
            <person name="Haridas S."/>
            <person name="Hensen N."/>
            <person name="Bonometti L."/>
            <person name="Westerberg I."/>
            <person name="Brannstrom I.O."/>
            <person name="Guillou S."/>
            <person name="Cros-Aarteil S."/>
            <person name="Calhoun S."/>
            <person name="Kuo A."/>
            <person name="Mondo S."/>
            <person name="Pangilinan J."/>
            <person name="Riley R."/>
            <person name="Labutti K."/>
            <person name="Andreopoulos B."/>
            <person name="Lipzen A."/>
            <person name="Chen C."/>
            <person name="Yanf M."/>
            <person name="Daum C."/>
            <person name="Ng V."/>
            <person name="Clum A."/>
            <person name="Steindorff A."/>
            <person name="Ohm R."/>
            <person name="Martin F."/>
            <person name="Silar P."/>
            <person name="Natvig D."/>
            <person name="Lalanne C."/>
            <person name="Gautier V."/>
            <person name="Ament-Velasquez S.L."/>
            <person name="Kruys A."/>
            <person name="Hutchinson M.I."/>
            <person name="Powell A.J."/>
            <person name="Barry K."/>
            <person name="Miller A.N."/>
            <person name="Grigoriev I.V."/>
            <person name="Debuchy R."/>
            <person name="Gladieux P."/>
            <person name="Thoren M.H."/>
            <person name="Johannesson H."/>
        </authorList>
    </citation>
    <scope>NUCLEOTIDE SEQUENCE</scope>
    <source>
        <strain evidence="2">CBS 168.71</strain>
    </source>
</reference>
<feature type="region of interest" description="Disordered" evidence="1">
    <location>
        <begin position="126"/>
        <end position="152"/>
    </location>
</feature>
<accession>A0AAE0HGA4</accession>
<reference evidence="2" key="1">
    <citation type="journal article" date="2023" name="Mol. Phylogenet. Evol.">
        <title>Genome-scale phylogeny and comparative genomics of the fungal order Sordariales.</title>
        <authorList>
            <person name="Hensen N."/>
            <person name="Bonometti L."/>
            <person name="Westerberg I."/>
            <person name="Brannstrom I.O."/>
            <person name="Guillou S."/>
            <person name="Cros-Aarteil S."/>
            <person name="Calhoun S."/>
            <person name="Haridas S."/>
            <person name="Kuo A."/>
            <person name="Mondo S."/>
            <person name="Pangilinan J."/>
            <person name="Riley R."/>
            <person name="LaButti K."/>
            <person name="Andreopoulos B."/>
            <person name="Lipzen A."/>
            <person name="Chen C."/>
            <person name="Yan M."/>
            <person name="Daum C."/>
            <person name="Ng V."/>
            <person name="Clum A."/>
            <person name="Steindorff A."/>
            <person name="Ohm R.A."/>
            <person name="Martin F."/>
            <person name="Silar P."/>
            <person name="Natvig D.O."/>
            <person name="Lalanne C."/>
            <person name="Gautier V."/>
            <person name="Ament-Velasquez S.L."/>
            <person name="Kruys A."/>
            <person name="Hutchinson M.I."/>
            <person name="Powell A.J."/>
            <person name="Barry K."/>
            <person name="Miller A.N."/>
            <person name="Grigoriev I.V."/>
            <person name="Debuchy R."/>
            <person name="Gladieux P."/>
            <person name="Hiltunen Thoren M."/>
            <person name="Johannesson H."/>
        </authorList>
    </citation>
    <scope>NUCLEOTIDE SEQUENCE</scope>
    <source>
        <strain evidence="2">CBS 168.71</strain>
    </source>
</reference>
<dbReference type="GeneID" id="87835563"/>